<feature type="transmembrane region" description="Helical" evidence="1">
    <location>
        <begin position="68"/>
        <end position="88"/>
    </location>
</feature>
<comment type="caution">
    <text evidence="2">The sequence shown here is derived from an EMBL/GenBank/DDBJ whole genome shotgun (WGS) entry which is preliminary data.</text>
</comment>
<sequence>MKYKTTGLKAGHKIFIRKRESAFDNGLRLKDSTFGTFEDHKEMKTYEYAAFQKKVFEENRILKRKRNILIIITIIAVVLILLSLPFLYDELFSGDYQKVKF</sequence>
<keyword evidence="1" id="KW-1133">Transmembrane helix</keyword>
<accession>A0A3L9YV83</accession>
<organism evidence="2 3">
    <name type="scientific">Ulvibacter antarcticus</name>
    <dbReference type="NCBI Taxonomy" id="442714"/>
    <lineage>
        <taxon>Bacteria</taxon>
        <taxon>Pseudomonadati</taxon>
        <taxon>Bacteroidota</taxon>
        <taxon>Flavobacteriia</taxon>
        <taxon>Flavobacteriales</taxon>
        <taxon>Flavobacteriaceae</taxon>
        <taxon>Ulvibacter</taxon>
    </lineage>
</organism>
<dbReference type="OrthoDB" id="1454200at2"/>
<evidence type="ECO:0000256" key="1">
    <source>
        <dbReference type="SAM" id="Phobius"/>
    </source>
</evidence>
<dbReference type="AlphaFoldDB" id="A0A3L9YV83"/>
<keyword evidence="1" id="KW-0472">Membrane</keyword>
<name>A0A3L9YV83_9FLAO</name>
<reference evidence="2 3" key="1">
    <citation type="submission" date="2018-10" db="EMBL/GenBank/DDBJ databases">
        <title>Genomic Encyclopedia of Archaeal and Bacterial Type Strains, Phase II (KMG-II): from individual species to whole genera.</title>
        <authorList>
            <person name="Goeker M."/>
        </authorList>
    </citation>
    <scope>NUCLEOTIDE SEQUENCE [LARGE SCALE GENOMIC DNA]</scope>
    <source>
        <strain evidence="2 3">DSM 23424</strain>
    </source>
</reference>
<evidence type="ECO:0000313" key="3">
    <source>
        <dbReference type="Proteomes" id="UP000271339"/>
    </source>
</evidence>
<evidence type="ECO:0000313" key="2">
    <source>
        <dbReference type="EMBL" id="RMA64651.1"/>
    </source>
</evidence>
<proteinExistence type="predicted"/>
<dbReference type="Proteomes" id="UP000271339">
    <property type="component" value="Unassembled WGS sequence"/>
</dbReference>
<keyword evidence="3" id="KW-1185">Reference proteome</keyword>
<dbReference type="EMBL" id="REFC01000012">
    <property type="protein sequence ID" value="RMA64651.1"/>
    <property type="molecule type" value="Genomic_DNA"/>
</dbReference>
<gene>
    <name evidence="2" type="ORF">BXY75_1530</name>
</gene>
<keyword evidence="1" id="KW-0812">Transmembrane</keyword>
<dbReference type="RefSeq" id="WP_121907087.1">
    <property type="nucleotide sequence ID" value="NZ_REFC01000012.1"/>
</dbReference>
<protein>
    <submittedName>
        <fullName evidence="2">Uncharacterized protein</fullName>
    </submittedName>
</protein>